<evidence type="ECO:0000256" key="1">
    <source>
        <dbReference type="SAM" id="Phobius"/>
    </source>
</evidence>
<keyword evidence="1" id="KW-1133">Transmembrane helix</keyword>
<proteinExistence type="predicted"/>
<name>A0ABW0ZA72_9ACTN</name>
<dbReference type="Proteomes" id="UP001596083">
    <property type="component" value="Unassembled WGS sequence"/>
</dbReference>
<evidence type="ECO:0000313" key="3">
    <source>
        <dbReference type="Proteomes" id="UP001596083"/>
    </source>
</evidence>
<dbReference type="EMBL" id="JBHSPB010000016">
    <property type="protein sequence ID" value="MFC5723285.1"/>
    <property type="molecule type" value="Genomic_DNA"/>
</dbReference>
<evidence type="ECO:0000313" key="2">
    <source>
        <dbReference type="EMBL" id="MFC5723285.1"/>
    </source>
</evidence>
<feature type="transmembrane region" description="Helical" evidence="1">
    <location>
        <begin position="36"/>
        <end position="57"/>
    </location>
</feature>
<feature type="transmembrane region" description="Helical" evidence="1">
    <location>
        <begin position="12"/>
        <end position="30"/>
    </location>
</feature>
<dbReference type="NCBIfam" id="NF041646">
    <property type="entry name" value="VC0807_fam"/>
    <property type="match status" value="1"/>
</dbReference>
<keyword evidence="1" id="KW-0472">Membrane</keyword>
<dbReference type="RefSeq" id="WP_390319403.1">
    <property type="nucleotide sequence ID" value="NZ_JBHSPB010000016.1"/>
</dbReference>
<keyword evidence="3" id="KW-1185">Reference proteome</keyword>
<gene>
    <name evidence="2" type="ORF">ACFP1Z_24290</name>
</gene>
<sequence>MTPTRTRSRRTFLASLAVNVLLPLGLYYVVRAQGWAQWQALLASSALPAAHALLSAVRRRRAEVFDLFVVGLLVVSAAASLVSGDPRVLLIKDAVLPAALAIWLLGSLRFGSRPFTFHFGEQLRDASARQEAERLWDSSAEFRRALRGLTALWACGQFLDASLTLVEALTLPVDAAPLVGRLQSFALLGLVAFLTVRRSHAFRTRHGTALFGIRARPVPPVARAEPAGLS</sequence>
<reference evidence="3" key="1">
    <citation type="journal article" date="2019" name="Int. J. Syst. Evol. Microbiol.">
        <title>The Global Catalogue of Microorganisms (GCM) 10K type strain sequencing project: providing services to taxonomists for standard genome sequencing and annotation.</title>
        <authorList>
            <consortium name="The Broad Institute Genomics Platform"/>
            <consortium name="The Broad Institute Genome Sequencing Center for Infectious Disease"/>
            <person name="Wu L."/>
            <person name="Ma J."/>
        </authorList>
    </citation>
    <scope>NUCLEOTIDE SEQUENCE [LARGE SCALE GENOMIC DNA]</scope>
    <source>
        <strain evidence="3">CGMCC 4.7304</strain>
    </source>
</reference>
<feature type="transmembrane region" description="Helical" evidence="1">
    <location>
        <begin position="64"/>
        <end position="82"/>
    </location>
</feature>
<organism evidence="2 3">
    <name type="scientific">Streptomyces gamaensis</name>
    <dbReference type="NCBI Taxonomy" id="1763542"/>
    <lineage>
        <taxon>Bacteria</taxon>
        <taxon>Bacillati</taxon>
        <taxon>Actinomycetota</taxon>
        <taxon>Actinomycetes</taxon>
        <taxon>Kitasatosporales</taxon>
        <taxon>Streptomycetaceae</taxon>
        <taxon>Streptomyces</taxon>
    </lineage>
</organism>
<accession>A0ABW0ZA72</accession>
<keyword evidence="1" id="KW-0812">Transmembrane</keyword>
<comment type="caution">
    <text evidence="2">The sequence shown here is derived from an EMBL/GenBank/DDBJ whole genome shotgun (WGS) entry which is preliminary data.</text>
</comment>
<protein>
    <submittedName>
        <fullName evidence="2">VC0807 family protein</fullName>
    </submittedName>
</protein>